<dbReference type="InterPro" id="IPR004358">
    <property type="entry name" value="Sig_transdc_His_kin-like_C"/>
</dbReference>
<dbReference type="PANTHER" id="PTHR44936">
    <property type="entry name" value="SENSOR PROTEIN CREC"/>
    <property type="match status" value="1"/>
</dbReference>
<dbReference type="Proteomes" id="UP000253094">
    <property type="component" value="Unassembled WGS sequence"/>
</dbReference>
<evidence type="ECO:0000259" key="10">
    <source>
        <dbReference type="PROSITE" id="PS50109"/>
    </source>
</evidence>
<dbReference type="InterPro" id="IPR050980">
    <property type="entry name" value="2C_sensor_his_kinase"/>
</dbReference>
<dbReference type="InterPro" id="IPR036890">
    <property type="entry name" value="HATPase_C_sf"/>
</dbReference>
<keyword evidence="4" id="KW-1003">Cell membrane</keyword>
<comment type="catalytic activity">
    <reaction evidence="1">
        <text>ATP + protein L-histidine = ADP + protein N-phospho-L-histidine.</text>
        <dbReference type="EC" id="2.7.13.3"/>
    </reaction>
</comment>
<comment type="caution">
    <text evidence="11">The sequence shown here is derived from an EMBL/GenBank/DDBJ whole genome shotgun (WGS) entry which is preliminary data.</text>
</comment>
<keyword evidence="7 11" id="KW-0418">Kinase</keyword>
<dbReference type="GO" id="GO:0005886">
    <property type="term" value="C:plasma membrane"/>
    <property type="evidence" value="ECO:0007669"/>
    <property type="project" value="UniProtKB-SubCell"/>
</dbReference>
<dbReference type="RefSeq" id="WP_114027077.1">
    <property type="nucleotide sequence ID" value="NZ_QOIL01000002.1"/>
</dbReference>
<organism evidence="11 12">
    <name type="scientific">Sphaerisporangium album</name>
    <dbReference type="NCBI Taxonomy" id="509200"/>
    <lineage>
        <taxon>Bacteria</taxon>
        <taxon>Bacillati</taxon>
        <taxon>Actinomycetota</taxon>
        <taxon>Actinomycetes</taxon>
        <taxon>Streptosporangiales</taxon>
        <taxon>Streptosporangiaceae</taxon>
        <taxon>Sphaerisporangium</taxon>
    </lineage>
</organism>
<keyword evidence="8" id="KW-0902">Two-component regulatory system</keyword>
<dbReference type="Gene3D" id="1.10.287.130">
    <property type="match status" value="1"/>
</dbReference>
<evidence type="ECO:0000256" key="7">
    <source>
        <dbReference type="ARBA" id="ARBA00022777"/>
    </source>
</evidence>
<dbReference type="EC" id="2.7.13.3" evidence="3"/>
<gene>
    <name evidence="11" type="ORF">DQ384_02730</name>
</gene>
<comment type="subcellular location">
    <subcellularLocation>
        <location evidence="2">Cell membrane</location>
        <topology evidence="2">Multi-pass membrane protein</topology>
    </subcellularLocation>
</comment>
<dbReference type="CDD" id="cd00082">
    <property type="entry name" value="HisKA"/>
    <property type="match status" value="1"/>
</dbReference>
<keyword evidence="6" id="KW-0808">Transferase</keyword>
<dbReference type="Pfam" id="PF00512">
    <property type="entry name" value="HisKA"/>
    <property type="match status" value="1"/>
</dbReference>
<dbReference type="SMART" id="SM00388">
    <property type="entry name" value="HisKA"/>
    <property type="match status" value="1"/>
</dbReference>
<accession>A0A367FRA4</accession>
<dbReference type="SUPFAM" id="SSF47384">
    <property type="entry name" value="Homodimeric domain of signal transducing histidine kinase"/>
    <property type="match status" value="1"/>
</dbReference>
<dbReference type="PRINTS" id="PR00344">
    <property type="entry name" value="BCTRLSENSOR"/>
</dbReference>
<dbReference type="PANTHER" id="PTHR44936:SF9">
    <property type="entry name" value="SENSOR PROTEIN CREC"/>
    <property type="match status" value="1"/>
</dbReference>
<feature type="domain" description="Histidine kinase" evidence="10">
    <location>
        <begin position="65"/>
        <end position="261"/>
    </location>
</feature>
<evidence type="ECO:0000313" key="11">
    <source>
        <dbReference type="EMBL" id="RCG32439.1"/>
    </source>
</evidence>
<evidence type="ECO:0000256" key="6">
    <source>
        <dbReference type="ARBA" id="ARBA00022679"/>
    </source>
</evidence>
<evidence type="ECO:0000256" key="1">
    <source>
        <dbReference type="ARBA" id="ARBA00000085"/>
    </source>
</evidence>
<dbReference type="Pfam" id="PF02518">
    <property type="entry name" value="HATPase_c"/>
    <property type="match status" value="1"/>
</dbReference>
<keyword evidence="4" id="KW-0472">Membrane</keyword>
<name>A0A367FRA4_9ACTN</name>
<dbReference type="InterPro" id="IPR036097">
    <property type="entry name" value="HisK_dim/P_sf"/>
</dbReference>
<dbReference type="GO" id="GO:0000155">
    <property type="term" value="F:phosphorelay sensor kinase activity"/>
    <property type="evidence" value="ECO:0007669"/>
    <property type="project" value="InterPro"/>
</dbReference>
<keyword evidence="5" id="KW-0597">Phosphoprotein</keyword>
<evidence type="ECO:0000256" key="9">
    <source>
        <dbReference type="ARBA" id="ARBA00023026"/>
    </source>
</evidence>
<protein>
    <recommendedName>
        <fullName evidence="3">histidine kinase</fullName>
        <ecNumber evidence="3">2.7.13.3</ecNumber>
    </recommendedName>
</protein>
<dbReference type="InterPro" id="IPR005467">
    <property type="entry name" value="His_kinase_dom"/>
</dbReference>
<reference evidence="11 12" key="1">
    <citation type="submission" date="2018-06" db="EMBL/GenBank/DDBJ databases">
        <title>Sphaerisporangium craniellae sp. nov., isolated from a marine sponge in the South China Sea.</title>
        <authorList>
            <person name="Li L."/>
        </authorList>
    </citation>
    <scope>NUCLEOTIDE SEQUENCE [LARGE SCALE GENOMIC DNA]</scope>
    <source>
        <strain evidence="11 12">CCTCC AA 208026</strain>
    </source>
</reference>
<dbReference type="OrthoDB" id="9786919at2"/>
<evidence type="ECO:0000256" key="3">
    <source>
        <dbReference type="ARBA" id="ARBA00012438"/>
    </source>
</evidence>
<evidence type="ECO:0000256" key="5">
    <source>
        <dbReference type="ARBA" id="ARBA00022553"/>
    </source>
</evidence>
<proteinExistence type="predicted"/>
<keyword evidence="9" id="KW-0843">Virulence</keyword>
<dbReference type="PROSITE" id="PS50109">
    <property type="entry name" value="HIS_KIN"/>
    <property type="match status" value="1"/>
</dbReference>
<dbReference type="Gene3D" id="3.30.565.10">
    <property type="entry name" value="Histidine kinase-like ATPase, C-terminal domain"/>
    <property type="match status" value="1"/>
</dbReference>
<dbReference type="InterPro" id="IPR003661">
    <property type="entry name" value="HisK_dim/P_dom"/>
</dbReference>
<evidence type="ECO:0000256" key="2">
    <source>
        <dbReference type="ARBA" id="ARBA00004651"/>
    </source>
</evidence>
<keyword evidence="12" id="KW-1185">Reference proteome</keyword>
<dbReference type="CDD" id="cd00075">
    <property type="entry name" value="HATPase"/>
    <property type="match status" value="1"/>
</dbReference>
<evidence type="ECO:0000256" key="4">
    <source>
        <dbReference type="ARBA" id="ARBA00022475"/>
    </source>
</evidence>
<dbReference type="SUPFAM" id="SSF55874">
    <property type="entry name" value="ATPase domain of HSP90 chaperone/DNA topoisomerase II/histidine kinase"/>
    <property type="match status" value="1"/>
</dbReference>
<dbReference type="AlphaFoldDB" id="A0A367FRA4"/>
<evidence type="ECO:0000313" key="12">
    <source>
        <dbReference type="Proteomes" id="UP000253094"/>
    </source>
</evidence>
<sequence>MDLRRLTRLCDYIDAIDMPAESRRSSDMTPAHPGEDEIDRTIRTVTSTLGGLNRALRRQRDFASDASHELRTPLAGLRAQLEEALLHPGEQDLHEVLTHALDDIDRMEAVMGDLLLLSRLNGNTPAERRPVNLALLVQAEVSRRMDKIALRTRLDQEVHVDIVPIQIGRLLTNLLDNAQRYARSVVAVDVTRHDGTGELAVSDDGCGIAEADRERVFERFTRLCGPRGRDRGGTGLGLAIAREIADATTGSCPSRTRPSAGRVSRSGFRWPAKRLPPAGIRARAPI</sequence>
<evidence type="ECO:0000256" key="8">
    <source>
        <dbReference type="ARBA" id="ARBA00023012"/>
    </source>
</evidence>
<dbReference type="InterPro" id="IPR003594">
    <property type="entry name" value="HATPase_dom"/>
</dbReference>
<dbReference type="EMBL" id="QOIL01000002">
    <property type="protein sequence ID" value="RCG32439.1"/>
    <property type="molecule type" value="Genomic_DNA"/>
</dbReference>
<dbReference type="SMART" id="SM00387">
    <property type="entry name" value="HATPase_c"/>
    <property type="match status" value="1"/>
</dbReference>